<comment type="caution">
    <text evidence="4">The sequence shown here is derived from an EMBL/GenBank/DDBJ whole genome shotgun (WGS) entry which is preliminary data.</text>
</comment>
<dbReference type="AlphaFoldDB" id="A0A7K1LIX6"/>
<keyword evidence="5" id="KW-1185">Reference proteome</keyword>
<dbReference type="RefSeq" id="WP_129314598.1">
    <property type="nucleotide sequence ID" value="NZ_NOIQ01000002.1"/>
</dbReference>
<reference evidence="4 5" key="1">
    <citation type="submission" date="2019-12" db="EMBL/GenBank/DDBJ databases">
        <authorList>
            <person name="Li J."/>
            <person name="Shi Y."/>
            <person name="Xu G."/>
            <person name="Xiao D."/>
            <person name="Ran X."/>
        </authorList>
    </citation>
    <scope>NUCLEOTIDE SEQUENCE [LARGE SCALE GENOMIC DNA]</scope>
    <source>
        <strain evidence="4 5">JCM 15915</strain>
    </source>
</reference>
<dbReference type="PANTHER" id="PTHR34703:SF1">
    <property type="entry name" value="ANTIPORTER SUBUNIT MNHG2-RELATED"/>
    <property type="match status" value="1"/>
</dbReference>
<dbReference type="InterPro" id="IPR005133">
    <property type="entry name" value="PhaG_MnhG_YufB"/>
</dbReference>
<feature type="transmembrane region" description="Helical" evidence="3">
    <location>
        <begin position="40"/>
        <end position="58"/>
    </location>
</feature>
<feature type="region of interest" description="Disordered" evidence="2">
    <location>
        <begin position="113"/>
        <end position="157"/>
    </location>
</feature>
<evidence type="ECO:0000256" key="2">
    <source>
        <dbReference type="SAM" id="MobiDB-lite"/>
    </source>
</evidence>
<evidence type="ECO:0000313" key="5">
    <source>
        <dbReference type="Proteomes" id="UP000462152"/>
    </source>
</evidence>
<dbReference type="EMBL" id="WOGT01000004">
    <property type="protein sequence ID" value="MUN55151.1"/>
    <property type="molecule type" value="Genomic_DNA"/>
</dbReference>
<dbReference type="OrthoDB" id="3214257at2"/>
<dbReference type="PANTHER" id="PTHR34703">
    <property type="entry name" value="ANTIPORTER SUBUNIT MNHG2-RELATED"/>
    <property type="match status" value="1"/>
</dbReference>
<protein>
    <submittedName>
        <fullName evidence="4">Sodium:proton antiporter</fullName>
    </submittedName>
</protein>
<dbReference type="Proteomes" id="UP000462152">
    <property type="component" value="Unassembled WGS sequence"/>
</dbReference>
<dbReference type="GO" id="GO:0015385">
    <property type="term" value="F:sodium:proton antiporter activity"/>
    <property type="evidence" value="ECO:0007669"/>
    <property type="project" value="TreeGrafter"/>
</dbReference>
<accession>A0A7K1LIX6</accession>
<keyword evidence="3" id="KW-0472">Membrane</keyword>
<feature type="compositionally biased region" description="Basic and acidic residues" evidence="2">
    <location>
        <begin position="128"/>
        <end position="157"/>
    </location>
</feature>
<gene>
    <name evidence="4" type="ORF">GMA10_07990</name>
</gene>
<dbReference type="Pfam" id="PF03334">
    <property type="entry name" value="PhaG_MnhG_YufB"/>
    <property type="match status" value="1"/>
</dbReference>
<sequence length="157" mass="16776">MDLVLDTVTGICLIGGCLMSLGAAVGIVRFPDVLSRLHPGAKPQVFGLFLLLIALGIASRSWALAPALILAWTLQILAVPVSSHMVGRSGFRNRHFTASALTVNELADLVEQMNREEEQEEAPVQATDEPKDIDAEAAGLEKDGQERPAKGPDGHDQ</sequence>
<feature type="transmembrane region" description="Helical" evidence="3">
    <location>
        <begin position="6"/>
        <end position="28"/>
    </location>
</feature>
<evidence type="ECO:0000313" key="4">
    <source>
        <dbReference type="EMBL" id="MUN55151.1"/>
    </source>
</evidence>
<organism evidence="4 5">
    <name type="scientific">Rothia koreensis</name>
    <dbReference type="NCBI Taxonomy" id="592378"/>
    <lineage>
        <taxon>Bacteria</taxon>
        <taxon>Bacillati</taxon>
        <taxon>Actinomycetota</taxon>
        <taxon>Actinomycetes</taxon>
        <taxon>Micrococcales</taxon>
        <taxon>Micrococcaceae</taxon>
        <taxon>Rothia</taxon>
    </lineage>
</organism>
<comment type="similarity">
    <text evidence="1">Belongs to the CPA3 antiporters (TC 2.A.63) subunit G family.</text>
</comment>
<proteinExistence type="inferred from homology"/>
<keyword evidence="3" id="KW-0812">Transmembrane</keyword>
<evidence type="ECO:0000256" key="3">
    <source>
        <dbReference type="SAM" id="Phobius"/>
    </source>
</evidence>
<name>A0A7K1LIX6_9MICC</name>
<evidence type="ECO:0000256" key="1">
    <source>
        <dbReference type="ARBA" id="ARBA00008404"/>
    </source>
</evidence>
<feature type="transmembrane region" description="Helical" evidence="3">
    <location>
        <begin position="64"/>
        <end position="86"/>
    </location>
</feature>
<keyword evidence="3" id="KW-1133">Transmembrane helix</keyword>